<proteinExistence type="predicted"/>
<comment type="caution">
    <text evidence="1">The sequence shown here is derived from an EMBL/GenBank/DDBJ whole genome shotgun (WGS) entry which is preliminary data.</text>
</comment>
<dbReference type="EMBL" id="JAECZB010000096">
    <property type="protein sequence ID" value="MBH8555528.1"/>
    <property type="molecule type" value="Genomic_DNA"/>
</dbReference>
<keyword evidence="2" id="KW-1185">Reference proteome</keyword>
<protein>
    <submittedName>
        <fullName evidence="1">Uncharacterized protein</fullName>
    </submittedName>
</protein>
<reference evidence="1 2" key="1">
    <citation type="journal article" date="2021" name="Int. J. Syst. Evol. Microbiol.">
        <title>Amazonocrinis nigriterrae gen. nov., sp. nov., Atlanticothrix silvestris gen. nov., sp. nov. and Dendronalium phyllosphericum gen. nov., sp. nov., nostocacean cyanobacteria from Brazilian environments.</title>
        <authorList>
            <person name="Alvarenga D.O."/>
            <person name="Andreote A.P.D."/>
            <person name="Branco L.H.Z."/>
            <person name="Delbaje E."/>
            <person name="Cruz R.B."/>
            <person name="Varani A.M."/>
            <person name="Fiore M.F."/>
        </authorList>
    </citation>
    <scope>NUCLEOTIDE SEQUENCE [LARGE SCALE GENOMIC DNA]</scope>
    <source>
        <strain evidence="1 2">CENA357</strain>
    </source>
</reference>
<sequence length="63" mass="6890">MLLRQLKAGWVGFCPWALKGVYPIATGKIKQNGQDFSGLAISAEYDLSRQNCDLFAGSVTQLI</sequence>
<name>A0A8J7HMF9_9CYAN</name>
<gene>
    <name evidence="1" type="ORF">I8751_24930</name>
</gene>
<evidence type="ECO:0000313" key="1">
    <source>
        <dbReference type="EMBL" id="MBH8555528.1"/>
    </source>
</evidence>
<dbReference type="AlphaFoldDB" id="A0A8J7HMF9"/>
<evidence type="ECO:0000313" key="2">
    <source>
        <dbReference type="Proteomes" id="UP000599391"/>
    </source>
</evidence>
<dbReference type="RefSeq" id="WP_214441743.1">
    <property type="nucleotide sequence ID" value="NZ_JAECZB010000096.1"/>
</dbReference>
<organism evidence="1 2">
    <name type="scientific">Atlanticothrix silvestris CENA357</name>
    <dbReference type="NCBI Taxonomy" id="1725252"/>
    <lineage>
        <taxon>Bacteria</taxon>
        <taxon>Bacillati</taxon>
        <taxon>Cyanobacteriota</taxon>
        <taxon>Cyanophyceae</taxon>
        <taxon>Nostocales</taxon>
        <taxon>Nodulariaceae</taxon>
        <taxon>Atlanticothrix</taxon>
        <taxon>Atlanticothrix silvestris</taxon>
    </lineage>
</organism>
<dbReference type="Proteomes" id="UP000599391">
    <property type="component" value="Unassembled WGS sequence"/>
</dbReference>
<accession>A0A8J7HMF9</accession>